<gene>
    <name evidence="1" type="ORF">Q3O59_01585</name>
</gene>
<accession>A0ABT9GL70</accession>
<dbReference type="PANTHER" id="PTHR38774:SF1">
    <property type="entry name" value="CYTOPLASMIC PROTEIN"/>
    <property type="match status" value="1"/>
</dbReference>
<keyword evidence="2" id="KW-1185">Reference proteome</keyword>
<dbReference type="EMBL" id="JAUZVY010000001">
    <property type="protein sequence ID" value="MDP4527721.1"/>
    <property type="molecule type" value="Genomic_DNA"/>
</dbReference>
<sequence>MTAKPKYRPKLPDFLSLCERNFAQLSPLLPAERVVGERQLIGVDDASYFRLELLEVCPFTTVLRIAPLAATAMDAEQDWPALQPAFDVRLYHDARLAEVISCHGRRGLKAVYDYPNTEMLQPDEKRQVNRLLGDWLRLCRQQGFRPEPVLN</sequence>
<dbReference type="InterPro" id="IPR009659">
    <property type="entry name" value="DUF1249"/>
</dbReference>
<dbReference type="Pfam" id="PF06853">
    <property type="entry name" value="DUF1249"/>
    <property type="match status" value="1"/>
</dbReference>
<name>A0ABT9GL70_9GAMM</name>
<comment type="caution">
    <text evidence="1">The sequence shown here is derived from an EMBL/GenBank/DDBJ whole genome shotgun (WGS) entry which is preliminary data.</text>
</comment>
<dbReference type="RefSeq" id="WP_305943936.1">
    <property type="nucleotide sequence ID" value="NZ_JAUZVY010000001.1"/>
</dbReference>
<reference evidence="1 2" key="1">
    <citation type="submission" date="2023-08" db="EMBL/GenBank/DDBJ databases">
        <authorList>
            <person name="Joshi A."/>
            <person name="Thite S."/>
        </authorList>
    </citation>
    <scope>NUCLEOTIDE SEQUENCE [LARGE SCALE GENOMIC DNA]</scope>
    <source>
        <strain evidence="1 2">1E1</strain>
    </source>
</reference>
<evidence type="ECO:0000313" key="2">
    <source>
        <dbReference type="Proteomes" id="UP001236258"/>
    </source>
</evidence>
<organism evidence="1 2">
    <name type="scientific">Alkalimonas delamerensis</name>
    <dbReference type="NCBI Taxonomy" id="265981"/>
    <lineage>
        <taxon>Bacteria</taxon>
        <taxon>Pseudomonadati</taxon>
        <taxon>Pseudomonadota</taxon>
        <taxon>Gammaproteobacteria</taxon>
        <taxon>Alkalimonas</taxon>
    </lineage>
</organism>
<dbReference type="Proteomes" id="UP001236258">
    <property type="component" value="Unassembled WGS sequence"/>
</dbReference>
<proteinExistence type="predicted"/>
<dbReference type="PANTHER" id="PTHR38774">
    <property type="entry name" value="CYTOPLASMIC PROTEIN-RELATED"/>
    <property type="match status" value="1"/>
</dbReference>
<evidence type="ECO:0000313" key="1">
    <source>
        <dbReference type="EMBL" id="MDP4527721.1"/>
    </source>
</evidence>
<protein>
    <submittedName>
        <fullName evidence="1">DUF1249 domain-containing protein</fullName>
    </submittedName>
</protein>